<dbReference type="GO" id="GO:0005737">
    <property type="term" value="C:cytoplasm"/>
    <property type="evidence" value="ECO:0007669"/>
    <property type="project" value="TreeGrafter"/>
</dbReference>
<accession>A0AAE4AKW8</accession>
<dbReference type="Proteomes" id="UP001241537">
    <property type="component" value="Unassembled WGS sequence"/>
</dbReference>
<gene>
    <name evidence="3" type="ORF">J2S20_000552</name>
</gene>
<dbReference type="PANTHER" id="PTHR43830">
    <property type="entry name" value="PROTEIN PSP1"/>
    <property type="match status" value="1"/>
</dbReference>
<reference evidence="3" key="1">
    <citation type="submission" date="2023-07" db="EMBL/GenBank/DDBJ databases">
        <title>Genomic Encyclopedia of Type Strains, Phase IV (KMG-IV): sequencing the most valuable type-strain genomes for metagenomic binning, comparative biology and taxonomic classification.</title>
        <authorList>
            <person name="Goeker M."/>
        </authorList>
    </citation>
    <scope>NUCLEOTIDE SEQUENCE</scope>
    <source>
        <strain evidence="3">DSM 19659</strain>
    </source>
</reference>
<proteinExistence type="predicted"/>
<protein>
    <submittedName>
        <fullName evidence="3">Cell fate regulator YaaT (PSP1 superfamily)</fullName>
    </submittedName>
</protein>
<feature type="compositionally biased region" description="Basic and acidic residues" evidence="1">
    <location>
        <begin position="281"/>
        <end position="314"/>
    </location>
</feature>
<sequence length="437" mass="49402">MAMVVGVRFREIGKIYSFNPGELRLHRGDHVITETSKGQEYGTVVLGNYELCEGHIEQPLRTVLRKANAEDEARVQELRTKEQEALRICRQKAIERKLEMKIISAEYAFDDSKLLFYFTADGRVDFRDLVKDLAAVFHMRIELRQVGVRDETKIIGGMGPCGRPLCCHSWLSDFVPVSIKMAKEQNLSLNPQKISGVCGRLMCCLKNEADTYAYLNAQLPRRGDSVELSEGERGEVIEVNVLKQTVKVLVILDDDEREVREVPAAEAVFIAHKKKGQPSQLKKDAMAKREAMLQESRERAQRKERAAEGSDRTENGGTESVRSEGGRSRRERRRPGASSGNAALHEQQSEGGNASESRENSGGRKRYPKENRGGQNAELRGNAATERAENGETTAPRPRRRRRRHPEGGQSAETRVRTGERAEERRPQTQEKREQHD</sequence>
<dbReference type="PANTHER" id="PTHR43830:SF3">
    <property type="entry name" value="PROTEIN PSP1"/>
    <property type="match status" value="1"/>
</dbReference>
<feature type="region of interest" description="Disordered" evidence="1">
    <location>
        <begin position="273"/>
        <end position="437"/>
    </location>
</feature>
<feature type="compositionally biased region" description="Basic and acidic residues" evidence="1">
    <location>
        <begin position="356"/>
        <end position="372"/>
    </location>
</feature>
<evidence type="ECO:0000313" key="4">
    <source>
        <dbReference type="Proteomes" id="UP001241537"/>
    </source>
</evidence>
<dbReference type="InterPro" id="IPR047767">
    <property type="entry name" value="PSP1-like"/>
</dbReference>
<dbReference type="PROSITE" id="PS51411">
    <property type="entry name" value="PSP1_C"/>
    <property type="match status" value="1"/>
</dbReference>
<comment type="caution">
    <text evidence="3">The sequence shown here is derived from an EMBL/GenBank/DDBJ whole genome shotgun (WGS) entry which is preliminary data.</text>
</comment>
<organism evidence="3 4">
    <name type="scientific">Moryella indoligenes</name>
    <dbReference type="NCBI Taxonomy" id="371674"/>
    <lineage>
        <taxon>Bacteria</taxon>
        <taxon>Bacillati</taxon>
        <taxon>Bacillota</taxon>
        <taxon>Clostridia</taxon>
        <taxon>Lachnospirales</taxon>
        <taxon>Lachnospiraceae</taxon>
        <taxon>Moryella</taxon>
    </lineage>
</organism>
<keyword evidence="4" id="KW-1185">Reference proteome</keyword>
<evidence type="ECO:0000259" key="2">
    <source>
        <dbReference type="PROSITE" id="PS51411"/>
    </source>
</evidence>
<evidence type="ECO:0000256" key="1">
    <source>
        <dbReference type="SAM" id="MobiDB-lite"/>
    </source>
</evidence>
<evidence type="ECO:0000313" key="3">
    <source>
        <dbReference type="EMBL" id="MDQ0151872.1"/>
    </source>
</evidence>
<name>A0AAE4AKW8_9FIRM</name>
<feature type="compositionally biased region" description="Basic and acidic residues" evidence="1">
    <location>
        <begin position="414"/>
        <end position="437"/>
    </location>
</feature>
<dbReference type="EMBL" id="JAUSTO010000002">
    <property type="protein sequence ID" value="MDQ0151872.1"/>
    <property type="molecule type" value="Genomic_DNA"/>
</dbReference>
<dbReference type="NCBIfam" id="NF041131">
    <property type="entry name" value="RicT_YaaT_fam"/>
    <property type="match status" value="1"/>
</dbReference>
<feature type="domain" description="PSP1 C-terminal" evidence="2">
    <location>
        <begin position="61"/>
        <end position="146"/>
    </location>
</feature>
<dbReference type="AlphaFoldDB" id="A0AAE4AKW8"/>
<dbReference type="Pfam" id="PF04468">
    <property type="entry name" value="PSP1"/>
    <property type="match status" value="1"/>
</dbReference>
<dbReference type="InterPro" id="IPR007557">
    <property type="entry name" value="PSP1_C"/>
</dbReference>